<gene>
    <name evidence="1" type="ORF">WMSIL1_LOCUS11607</name>
</gene>
<dbReference type="EMBL" id="CABIJS010000555">
    <property type="protein sequence ID" value="VUZ53565.1"/>
    <property type="molecule type" value="Genomic_DNA"/>
</dbReference>
<reference evidence="1 2" key="1">
    <citation type="submission" date="2019-07" db="EMBL/GenBank/DDBJ databases">
        <authorList>
            <person name="Jastrzebski P J."/>
            <person name="Paukszto L."/>
            <person name="Jastrzebski P J."/>
        </authorList>
    </citation>
    <scope>NUCLEOTIDE SEQUENCE [LARGE SCALE GENOMIC DNA]</scope>
    <source>
        <strain evidence="1 2">WMS-il1</strain>
    </source>
</reference>
<sequence length="133" mass="15258">MKILDSLQLSIEGQQEIVLRYRCSDSEDYSDIVFRFLSTVLTSGEDNDADKWKEELGLILGKLWIRPPTISANTSVSWALLVRNWFQSDPQLSFRDLLDTEMPTHPSRTCLPVCSTNRYGLNLQVLHIFPKSP</sequence>
<accession>A0A564Z250</accession>
<name>A0A564Z250_HYMDI</name>
<feature type="non-terminal residue" evidence="1">
    <location>
        <position position="133"/>
    </location>
</feature>
<organism evidence="1 2">
    <name type="scientific">Hymenolepis diminuta</name>
    <name type="common">Rat tapeworm</name>
    <dbReference type="NCBI Taxonomy" id="6216"/>
    <lineage>
        <taxon>Eukaryota</taxon>
        <taxon>Metazoa</taxon>
        <taxon>Spiralia</taxon>
        <taxon>Lophotrochozoa</taxon>
        <taxon>Platyhelminthes</taxon>
        <taxon>Cestoda</taxon>
        <taxon>Eucestoda</taxon>
        <taxon>Cyclophyllidea</taxon>
        <taxon>Hymenolepididae</taxon>
        <taxon>Hymenolepis</taxon>
    </lineage>
</organism>
<proteinExistence type="predicted"/>
<keyword evidence="2" id="KW-1185">Reference proteome</keyword>
<dbReference type="Proteomes" id="UP000321570">
    <property type="component" value="Unassembled WGS sequence"/>
</dbReference>
<dbReference type="AlphaFoldDB" id="A0A564Z250"/>
<evidence type="ECO:0000313" key="1">
    <source>
        <dbReference type="EMBL" id="VUZ53565.1"/>
    </source>
</evidence>
<protein>
    <submittedName>
        <fullName evidence="1">Uncharacterized protein</fullName>
    </submittedName>
</protein>
<evidence type="ECO:0000313" key="2">
    <source>
        <dbReference type="Proteomes" id="UP000321570"/>
    </source>
</evidence>